<name>A0ABV0S418_9TELE</name>
<dbReference type="Proteomes" id="UP001434883">
    <property type="component" value="Unassembled WGS sequence"/>
</dbReference>
<sequence length="83" mass="9451">MCCSRYTKFSVAFYIDLHAIEELTTSCLCSEPLIFSKVPHHPTHWSLRVFMTGLVHNCYIGAVTLDFNQAQRTCDRLACHIAS</sequence>
<dbReference type="EMBL" id="JAHRIN010068063">
    <property type="protein sequence ID" value="MEQ2215229.1"/>
    <property type="molecule type" value="Genomic_DNA"/>
</dbReference>
<evidence type="ECO:0000313" key="1">
    <source>
        <dbReference type="EMBL" id="MEQ2215229.1"/>
    </source>
</evidence>
<keyword evidence="2" id="KW-1185">Reference proteome</keyword>
<organism evidence="1 2">
    <name type="scientific">Xenoophorus captivus</name>
    <dbReference type="NCBI Taxonomy" id="1517983"/>
    <lineage>
        <taxon>Eukaryota</taxon>
        <taxon>Metazoa</taxon>
        <taxon>Chordata</taxon>
        <taxon>Craniata</taxon>
        <taxon>Vertebrata</taxon>
        <taxon>Euteleostomi</taxon>
        <taxon>Actinopterygii</taxon>
        <taxon>Neopterygii</taxon>
        <taxon>Teleostei</taxon>
        <taxon>Neoteleostei</taxon>
        <taxon>Acanthomorphata</taxon>
        <taxon>Ovalentaria</taxon>
        <taxon>Atherinomorphae</taxon>
        <taxon>Cyprinodontiformes</taxon>
        <taxon>Goodeidae</taxon>
        <taxon>Xenoophorus</taxon>
    </lineage>
</organism>
<protein>
    <submittedName>
        <fullName evidence="1">Uncharacterized protein</fullName>
    </submittedName>
</protein>
<reference evidence="1 2" key="1">
    <citation type="submission" date="2021-06" db="EMBL/GenBank/DDBJ databases">
        <authorList>
            <person name="Palmer J.M."/>
        </authorList>
    </citation>
    <scope>NUCLEOTIDE SEQUENCE [LARGE SCALE GENOMIC DNA]</scope>
    <source>
        <strain evidence="1 2">XC_2019</strain>
        <tissue evidence="1">Muscle</tissue>
    </source>
</reference>
<accession>A0ABV0S418</accession>
<evidence type="ECO:0000313" key="2">
    <source>
        <dbReference type="Proteomes" id="UP001434883"/>
    </source>
</evidence>
<comment type="caution">
    <text evidence="1">The sequence shown here is derived from an EMBL/GenBank/DDBJ whole genome shotgun (WGS) entry which is preliminary data.</text>
</comment>
<gene>
    <name evidence="1" type="ORF">XENOCAPTIV_029337</name>
</gene>
<proteinExistence type="predicted"/>